<name>A0A6J5MJQ3_9CAUD</name>
<evidence type="ECO:0000313" key="1">
    <source>
        <dbReference type="EMBL" id="CAB4146251.1"/>
    </source>
</evidence>
<accession>A0A6J5MJQ3</accession>
<evidence type="ECO:0000313" key="2">
    <source>
        <dbReference type="EMBL" id="CAB4191376.1"/>
    </source>
</evidence>
<dbReference type="EMBL" id="LR797445">
    <property type="protein sequence ID" value="CAB4217445.1"/>
    <property type="molecule type" value="Genomic_DNA"/>
</dbReference>
<dbReference type="EMBL" id="LR797255">
    <property type="protein sequence ID" value="CAB4197519.1"/>
    <property type="molecule type" value="Genomic_DNA"/>
</dbReference>
<evidence type="ECO:0000313" key="3">
    <source>
        <dbReference type="EMBL" id="CAB4197519.1"/>
    </source>
</evidence>
<dbReference type="EMBL" id="LR796462">
    <property type="protein sequence ID" value="CAB4146251.1"/>
    <property type="molecule type" value="Genomic_DNA"/>
</dbReference>
<dbReference type="EMBL" id="LR797173">
    <property type="protein sequence ID" value="CAB4191376.1"/>
    <property type="molecule type" value="Genomic_DNA"/>
</dbReference>
<gene>
    <name evidence="2" type="ORF">UFOVP1225_29</name>
    <name evidence="3" type="ORF">UFOVP1319_19</name>
    <name evidence="4" type="ORF">UFOVP1591_29</name>
    <name evidence="1" type="ORF">UFOVP478_2</name>
</gene>
<sequence>MTLEWTVTTFDITFNDVFGLSEDLDVVFGIAKGVVYTIYCMEFWVELCCGAYGKEVFVRNVKHAITFYSTGFDYSITITYRIRLPPYTHGTFRTYGFVETLVATIGCAAAFC</sequence>
<reference evidence="1" key="1">
    <citation type="submission" date="2020-04" db="EMBL/GenBank/DDBJ databases">
        <authorList>
            <person name="Chiriac C."/>
            <person name="Salcher M."/>
            <person name="Ghai R."/>
            <person name="Kavagutti S V."/>
        </authorList>
    </citation>
    <scope>NUCLEOTIDE SEQUENCE</scope>
</reference>
<protein>
    <submittedName>
        <fullName evidence="1">Uncharacterized protein</fullName>
    </submittedName>
</protein>
<evidence type="ECO:0000313" key="4">
    <source>
        <dbReference type="EMBL" id="CAB4217445.1"/>
    </source>
</evidence>
<proteinExistence type="predicted"/>
<organism evidence="1">
    <name type="scientific">uncultured Caudovirales phage</name>
    <dbReference type="NCBI Taxonomy" id="2100421"/>
    <lineage>
        <taxon>Viruses</taxon>
        <taxon>Duplodnaviria</taxon>
        <taxon>Heunggongvirae</taxon>
        <taxon>Uroviricota</taxon>
        <taxon>Caudoviricetes</taxon>
        <taxon>Peduoviridae</taxon>
        <taxon>Maltschvirus</taxon>
        <taxon>Maltschvirus maltsch</taxon>
    </lineage>
</organism>